<dbReference type="AlphaFoldDB" id="A0A8J2NWD8"/>
<evidence type="ECO:0000313" key="2">
    <source>
        <dbReference type="Proteomes" id="UP000708208"/>
    </source>
</evidence>
<accession>A0A8J2NWD8</accession>
<evidence type="ECO:0000313" key="1">
    <source>
        <dbReference type="EMBL" id="CAG7717124.1"/>
    </source>
</evidence>
<gene>
    <name evidence="1" type="ORF">AFUS01_LOCUS6598</name>
</gene>
<dbReference type="EMBL" id="CAJVCH010043432">
    <property type="protein sequence ID" value="CAG7717124.1"/>
    <property type="molecule type" value="Genomic_DNA"/>
</dbReference>
<dbReference type="Proteomes" id="UP000708208">
    <property type="component" value="Unassembled WGS sequence"/>
</dbReference>
<protein>
    <submittedName>
        <fullName evidence="1">Uncharacterized protein</fullName>
    </submittedName>
</protein>
<organism evidence="1 2">
    <name type="scientific">Allacma fusca</name>
    <dbReference type="NCBI Taxonomy" id="39272"/>
    <lineage>
        <taxon>Eukaryota</taxon>
        <taxon>Metazoa</taxon>
        <taxon>Ecdysozoa</taxon>
        <taxon>Arthropoda</taxon>
        <taxon>Hexapoda</taxon>
        <taxon>Collembola</taxon>
        <taxon>Symphypleona</taxon>
        <taxon>Sminthuridae</taxon>
        <taxon>Allacma</taxon>
    </lineage>
</organism>
<reference evidence="1" key="1">
    <citation type="submission" date="2021-06" db="EMBL/GenBank/DDBJ databases">
        <authorList>
            <person name="Hodson N. C."/>
            <person name="Mongue J. A."/>
            <person name="Jaron S. K."/>
        </authorList>
    </citation>
    <scope>NUCLEOTIDE SEQUENCE</scope>
</reference>
<feature type="non-terminal residue" evidence="1">
    <location>
        <position position="1"/>
    </location>
</feature>
<sequence>MQSLKLGSLVHLSGRSRIFALILIWAERVVILTSPPHTTAHLVMLMKKYRSVERLQLLHDMQALDMSGIIVG</sequence>
<comment type="caution">
    <text evidence="1">The sequence shown here is derived from an EMBL/GenBank/DDBJ whole genome shotgun (WGS) entry which is preliminary data.</text>
</comment>
<proteinExistence type="predicted"/>
<name>A0A8J2NWD8_9HEXA</name>
<keyword evidence="2" id="KW-1185">Reference proteome</keyword>